<evidence type="ECO:0000259" key="1">
    <source>
        <dbReference type="Pfam" id="PF01872"/>
    </source>
</evidence>
<dbReference type="Pfam" id="PF01872">
    <property type="entry name" value="RibD_C"/>
    <property type="match status" value="1"/>
</dbReference>
<dbReference type="Proteomes" id="UP000693892">
    <property type="component" value="Unassembled WGS sequence"/>
</dbReference>
<accession>A0A916K1R5</accession>
<dbReference type="PANTHER" id="PTHR38011">
    <property type="entry name" value="DIHYDROFOLATE REDUCTASE FAMILY PROTEIN (AFU_ORTHOLOGUE AFUA_8G06820)"/>
    <property type="match status" value="1"/>
</dbReference>
<dbReference type="EMBL" id="CAJVAP010000020">
    <property type="protein sequence ID" value="CAG7614835.1"/>
    <property type="molecule type" value="Genomic_DNA"/>
</dbReference>
<proteinExistence type="predicted"/>
<dbReference type="AlphaFoldDB" id="A0A916K1R5"/>
<gene>
    <name evidence="2" type="primary">yyaP_3</name>
    <name evidence="2" type="ORF">LEUCIP111803_01822</name>
</gene>
<reference evidence="2" key="1">
    <citation type="submission" date="2021-06" db="EMBL/GenBank/DDBJ databases">
        <authorList>
            <person name="Criscuolo A."/>
        </authorList>
    </citation>
    <scope>NUCLEOTIDE SEQUENCE</scope>
    <source>
        <strain evidence="2">CIP111803</strain>
    </source>
</reference>
<feature type="domain" description="Bacterial bifunctional deaminase-reductase C-terminal" evidence="1">
    <location>
        <begin position="69"/>
        <end position="151"/>
    </location>
</feature>
<dbReference type="RefSeq" id="WP_218115657.1">
    <property type="nucleotide sequence ID" value="NZ_CAJVAP010000020.1"/>
</dbReference>
<comment type="caution">
    <text evidence="2">The sequence shown here is derived from an EMBL/GenBank/DDBJ whole genome shotgun (WGS) entry which is preliminary data.</text>
</comment>
<keyword evidence="3" id="KW-1185">Reference proteome</keyword>
<dbReference type="InterPro" id="IPR002734">
    <property type="entry name" value="RibDG_C"/>
</dbReference>
<dbReference type="InterPro" id="IPR050765">
    <property type="entry name" value="Riboflavin_Biosynth_HTPR"/>
</dbReference>
<dbReference type="GO" id="GO:0009231">
    <property type="term" value="P:riboflavin biosynthetic process"/>
    <property type="evidence" value="ECO:0007669"/>
    <property type="project" value="InterPro"/>
</dbReference>
<sequence length="188" mass="20523">MTTHFYTATSLDGFIATTEHSLEWLFAQDFDMEGPMAYPAFVDGIGALVMGASTYEWLLRSGEPWGYTQPTWVLTHRELHIPKGADIRLTQAGIVQVHEEMTAAAGGKDLWIAGGGGVAAEFAAAGLLDEVWIQYAPVMLGAGQPLFTGRLDLELVDSARNRDFLCGRYRVRRASTGEAPATRLLDES</sequence>
<dbReference type="PANTHER" id="PTHR38011:SF11">
    <property type="entry name" value="2,5-DIAMINO-6-RIBOSYLAMINO-4(3H)-PYRIMIDINONE 5'-PHOSPHATE REDUCTASE"/>
    <property type="match status" value="1"/>
</dbReference>
<name>A0A916K1R5_9MICO</name>
<protein>
    <recommendedName>
        <fullName evidence="1">Bacterial bifunctional deaminase-reductase C-terminal domain-containing protein</fullName>
    </recommendedName>
</protein>
<organism evidence="2 3">
    <name type="scientific">Leucobacter soli</name>
    <dbReference type="NCBI Taxonomy" id="2812850"/>
    <lineage>
        <taxon>Bacteria</taxon>
        <taxon>Bacillati</taxon>
        <taxon>Actinomycetota</taxon>
        <taxon>Actinomycetes</taxon>
        <taxon>Micrococcales</taxon>
        <taxon>Microbacteriaceae</taxon>
        <taxon>Leucobacter</taxon>
    </lineage>
</organism>
<evidence type="ECO:0000313" key="2">
    <source>
        <dbReference type="EMBL" id="CAG7614835.1"/>
    </source>
</evidence>
<dbReference type="GO" id="GO:0008703">
    <property type="term" value="F:5-amino-6-(5-phosphoribosylamino)uracil reductase activity"/>
    <property type="evidence" value="ECO:0007669"/>
    <property type="project" value="InterPro"/>
</dbReference>
<evidence type="ECO:0000313" key="3">
    <source>
        <dbReference type="Proteomes" id="UP000693892"/>
    </source>
</evidence>